<evidence type="ECO:0000256" key="1">
    <source>
        <dbReference type="SAM" id="Phobius"/>
    </source>
</evidence>
<evidence type="ECO:0000313" key="3">
    <source>
        <dbReference type="Proteomes" id="UP000225889"/>
    </source>
</evidence>
<gene>
    <name evidence="2" type="ORF">CSX01_05160</name>
</gene>
<sequence length="162" mass="17837">MTYFSLALATIPVLVFLAAQDLKERMIYSFPVLFLSGAWAAHSVILYKDNPIFVITAWSATIALFMAYKISGMWGDGDSDMWLLFTGVILSTFELKNMLQFGFVVCILLVGVQGIALIAGLIEAAIKKRKLDRHSDIAVAPGFAIVLIMVILYGISREVSIL</sequence>
<proteinExistence type="predicted"/>
<feature type="transmembrane region" description="Helical" evidence="1">
    <location>
        <begin position="101"/>
        <end position="125"/>
    </location>
</feature>
<dbReference type="EMBL" id="PDYF01000010">
    <property type="protein sequence ID" value="PHU35355.1"/>
    <property type="molecule type" value="Genomic_DNA"/>
</dbReference>
<feature type="transmembrane region" description="Helical" evidence="1">
    <location>
        <begin position="28"/>
        <end position="47"/>
    </location>
</feature>
<keyword evidence="1" id="KW-0812">Transmembrane</keyword>
<keyword evidence="1" id="KW-1133">Transmembrane helix</keyword>
<keyword evidence="1" id="KW-0472">Membrane</keyword>
<dbReference type="Proteomes" id="UP000225889">
    <property type="component" value="Unassembled WGS sequence"/>
</dbReference>
<dbReference type="AlphaFoldDB" id="A0A2G3DWW0"/>
<accession>A0A2G3DWW0</accession>
<reference evidence="2 3" key="2">
    <citation type="submission" date="2017-10" db="EMBL/GenBank/DDBJ databases">
        <authorList>
            <person name="Banno H."/>
            <person name="Chua N.-H."/>
        </authorList>
    </citation>
    <scope>NUCLEOTIDE SEQUENCE [LARGE SCALE GENOMIC DNA]</scope>
    <source>
        <strain evidence="2 3">JK626</strain>
    </source>
</reference>
<protein>
    <recommendedName>
        <fullName evidence="4">Prepilin type IV endopeptidase peptidase domain-containing protein</fullName>
    </recommendedName>
</protein>
<dbReference type="RefSeq" id="WP_099391664.1">
    <property type="nucleotide sequence ID" value="NZ_PDYF01000010.1"/>
</dbReference>
<feature type="transmembrane region" description="Helical" evidence="1">
    <location>
        <begin position="52"/>
        <end position="71"/>
    </location>
</feature>
<evidence type="ECO:0008006" key="4">
    <source>
        <dbReference type="Google" id="ProtNLM"/>
    </source>
</evidence>
<evidence type="ECO:0000313" key="2">
    <source>
        <dbReference type="EMBL" id="PHU35355.1"/>
    </source>
</evidence>
<name>A0A2G3DWW0_9FIRM</name>
<comment type="caution">
    <text evidence="2">The sequence shown here is derived from an EMBL/GenBank/DDBJ whole genome shotgun (WGS) entry which is preliminary data.</text>
</comment>
<feature type="transmembrane region" description="Helical" evidence="1">
    <location>
        <begin position="137"/>
        <end position="156"/>
    </location>
</feature>
<reference evidence="2 3" key="1">
    <citation type="submission" date="2017-10" db="EMBL/GenBank/DDBJ databases">
        <title>Resolving the taxonomy of Roseburia spp., Eubacterium rectale and Agathobacter spp. through phylogenomic analysis.</title>
        <authorList>
            <person name="Sheridan P.O."/>
            <person name="Walker A.W."/>
            <person name="Duncan S.H."/>
            <person name="Scott K.P."/>
            <person name="Toole P.W.O."/>
            <person name="Luis P."/>
            <person name="Flint H.J."/>
        </authorList>
    </citation>
    <scope>NUCLEOTIDE SEQUENCE [LARGE SCALE GENOMIC DNA]</scope>
    <source>
        <strain evidence="2 3">JK626</strain>
    </source>
</reference>
<organism evidence="2 3">
    <name type="scientific">Pseudobutyrivibrio ruminis</name>
    <dbReference type="NCBI Taxonomy" id="46206"/>
    <lineage>
        <taxon>Bacteria</taxon>
        <taxon>Bacillati</taxon>
        <taxon>Bacillota</taxon>
        <taxon>Clostridia</taxon>
        <taxon>Lachnospirales</taxon>
        <taxon>Lachnospiraceae</taxon>
        <taxon>Pseudobutyrivibrio</taxon>
    </lineage>
</organism>